<gene>
    <name evidence="7" type="ORF">UX27_C0028G0004</name>
</gene>
<organism evidence="7 8">
    <name type="scientific">Candidatus Azambacteria bacterium GW2011_GWA2_45_90</name>
    <dbReference type="NCBI Taxonomy" id="1618614"/>
    <lineage>
        <taxon>Bacteria</taxon>
        <taxon>Candidatus Azamiibacteriota</taxon>
    </lineage>
</organism>
<sequence>MDKKTLEELKTRLLEEQKRIQDELGAFAAKDPNLKGDWDSKLPQFGDRTSEQDENQDEVEEYVDVLPVEHSLELRLRDINLALEKIVKGTYGTCEKCGKEIELERLKADPEARTCVEHA</sequence>
<protein>
    <submittedName>
        <fullName evidence="7">TraR/DksA family transcriptional regulator</fullName>
    </submittedName>
</protein>
<dbReference type="EMBL" id="LCLO01000028">
    <property type="protein sequence ID" value="KKU17657.1"/>
    <property type="molecule type" value="Genomic_DNA"/>
</dbReference>
<dbReference type="Gene3D" id="1.20.120.910">
    <property type="entry name" value="DksA, coiled-coil domain"/>
    <property type="match status" value="1"/>
</dbReference>
<evidence type="ECO:0000256" key="2">
    <source>
        <dbReference type="ARBA" id="ARBA00022771"/>
    </source>
</evidence>
<comment type="caution">
    <text evidence="7">The sequence shown here is derived from an EMBL/GenBank/DDBJ whole genome shotgun (WGS) entry which is preliminary data.</text>
</comment>
<reference evidence="7 8" key="1">
    <citation type="journal article" date="2015" name="Nature">
        <title>rRNA introns, odd ribosomes, and small enigmatic genomes across a large radiation of phyla.</title>
        <authorList>
            <person name="Brown C.T."/>
            <person name="Hug L.A."/>
            <person name="Thomas B.C."/>
            <person name="Sharon I."/>
            <person name="Castelle C.J."/>
            <person name="Singh A."/>
            <person name="Wilkins M.J."/>
            <person name="Williams K.H."/>
            <person name="Banfield J.F."/>
        </authorList>
    </citation>
    <scope>NUCLEOTIDE SEQUENCE [LARGE SCALE GENOMIC DNA]</scope>
</reference>
<dbReference type="SUPFAM" id="SSF57716">
    <property type="entry name" value="Glucocorticoid receptor-like (DNA-binding domain)"/>
    <property type="match status" value="1"/>
</dbReference>
<dbReference type="PANTHER" id="PTHR33823:SF4">
    <property type="entry name" value="GENERAL STRESS PROTEIN 16O"/>
    <property type="match status" value="1"/>
</dbReference>
<evidence type="ECO:0000256" key="5">
    <source>
        <dbReference type="SAM" id="MobiDB-lite"/>
    </source>
</evidence>
<feature type="region of interest" description="Disordered" evidence="5">
    <location>
        <begin position="31"/>
        <end position="57"/>
    </location>
</feature>
<evidence type="ECO:0000256" key="3">
    <source>
        <dbReference type="ARBA" id="ARBA00022833"/>
    </source>
</evidence>
<dbReference type="Proteomes" id="UP000034644">
    <property type="component" value="Unassembled WGS sequence"/>
</dbReference>
<evidence type="ECO:0000313" key="8">
    <source>
        <dbReference type="Proteomes" id="UP000034644"/>
    </source>
</evidence>
<feature type="domain" description="Zinc finger DksA/TraR C4-type" evidence="6">
    <location>
        <begin position="89"/>
        <end position="117"/>
    </location>
</feature>
<dbReference type="AlphaFoldDB" id="A0A0G1NBE3"/>
<dbReference type="Pfam" id="PF01258">
    <property type="entry name" value="zf-dskA_traR"/>
    <property type="match status" value="1"/>
</dbReference>
<evidence type="ECO:0000313" key="7">
    <source>
        <dbReference type="EMBL" id="KKU17657.1"/>
    </source>
</evidence>
<evidence type="ECO:0000256" key="1">
    <source>
        <dbReference type="ARBA" id="ARBA00022723"/>
    </source>
</evidence>
<dbReference type="InterPro" id="IPR000962">
    <property type="entry name" value="Znf_DskA_TraR"/>
</dbReference>
<dbReference type="PANTHER" id="PTHR33823">
    <property type="entry name" value="RNA POLYMERASE-BINDING TRANSCRIPTION FACTOR DKSA-RELATED"/>
    <property type="match status" value="1"/>
</dbReference>
<proteinExistence type="predicted"/>
<dbReference type="GO" id="GO:0008270">
    <property type="term" value="F:zinc ion binding"/>
    <property type="evidence" value="ECO:0007669"/>
    <property type="project" value="UniProtKB-KW"/>
</dbReference>
<name>A0A0G1NBE3_9BACT</name>
<keyword evidence="2" id="KW-0863">Zinc-finger</keyword>
<feature type="zinc finger region" description="dksA C4-type" evidence="4">
    <location>
        <begin position="94"/>
        <end position="118"/>
    </location>
</feature>
<accession>A0A0G1NBE3</accession>
<evidence type="ECO:0000259" key="6">
    <source>
        <dbReference type="Pfam" id="PF01258"/>
    </source>
</evidence>
<dbReference type="PROSITE" id="PS51128">
    <property type="entry name" value="ZF_DKSA_2"/>
    <property type="match status" value="1"/>
</dbReference>
<evidence type="ECO:0000256" key="4">
    <source>
        <dbReference type="PROSITE-ProRule" id="PRU00510"/>
    </source>
</evidence>
<keyword evidence="1" id="KW-0479">Metal-binding</keyword>
<keyword evidence="3" id="KW-0862">Zinc</keyword>